<dbReference type="Pfam" id="PF00557">
    <property type="entry name" value="Peptidase_M24"/>
    <property type="match status" value="1"/>
</dbReference>
<feature type="domain" description="Creatinase N-terminal" evidence="2">
    <location>
        <begin position="25"/>
        <end position="160"/>
    </location>
</feature>
<dbReference type="SUPFAM" id="SSF53092">
    <property type="entry name" value="Creatinase/prolidase N-terminal domain"/>
    <property type="match status" value="1"/>
</dbReference>
<proteinExistence type="predicted"/>
<organism evidence="3 4">
    <name type="scientific">Pseudokineococcus basanitobsidens</name>
    <dbReference type="NCBI Taxonomy" id="1926649"/>
    <lineage>
        <taxon>Bacteria</taxon>
        <taxon>Bacillati</taxon>
        <taxon>Actinomycetota</taxon>
        <taxon>Actinomycetes</taxon>
        <taxon>Kineosporiales</taxon>
        <taxon>Kineosporiaceae</taxon>
        <taxon>Pseudokineococcus</taxon>
    </lineage>
</organism>
<evidence type="ECO:0000313" key="3">
    <source>
        <dbReference type="EMBL" id="MEJ5943755.1"/>
    </source>
</evidence>
<dbReference type="PANTHER" id="PTHR46112">
    <property type="entry name" value="AMINOPEPTIDASE"/>
    <property type="match status" value="1"/>
</dbReference>
<dbReference type="InterPro" id="IPR050659">
    <property type="entry name" value="Peptidase_M24B"/>
</dbReference>
<gene>
    <name evidence="3" type="ORF">WDZ17_00415</name>
</gene>
<accession>A0ABU8RF97</accession>
<dbReference type="InterPro" id="IPR000587">
    <property type="entry name" value="Creatinase_N"/>
</dbReference>
<evidence type="ECO:0000259" key="1">
    <source>
        <dbReference type="Pfam" id="PF00557"/>
    </source>
</evidence>
<feature type="domain" description="Peptidase M24" evidence="1">
    <location>
        <begin position="176"/>
        <end position="392"/>
    </location>
</feature>
<sequence>MSAVAAGARFGQRLGPQVLRRLQARAAQRVADAGLAGVVTDDPDDVAYLTGFFHHPGERPVAVWLGADGRCVLLVPLLERDHALSQAALAEVVTYPEFPGVVPPFSALAEVLSADVGARRATGRGAPVGHAPSTSSERLVALSQALRAALPGVTLSSTQEVRRSRYRKVPEEVALHAEAARITDLMLAAGRRLVEEAVEAGGELPSEAELAEHVTAVGSATMRAEHDDVVEAGFLAGGLVYSGPGSAHPHARPSGRRLRRGETFLLSLGACVGGRYVEGERTFVLGEPDDRQRRLYEAVRRAQGAGAAALRPGARCCDVNAACLAVIRDAGLGRHLLHRQGHGIGVGMHEPPWLEDGDPTVLEEGFVVSNEPGVYVPGHAGYRISDTMLVTADGAVPLTTYPRALGDVVVGR</sequence>
<dbReference type="EMBL" id="JBBIAA010000001">
    <property type="protein sequence ID" value="MEJ5943755.1"/>
    <property type="molecule type" value="Genomic_DNA"/>
</dbReference>
<dbReference type="SUPFAM" id="SSF55920">
    <property type="entry name" value="Creatinase/aminopeptidase"/>
    <property type="match status" value="1"/>
</dbReference>
<protein>
    <submittedName>
        <fullName evidence="3">Xaa-Pro peptidase family protein</fullName>
    </submittedName>
</protein>
<dbReference type="RefSeq" id="WP_339573147.1">
    <property type="nucleotide sequence ID" value="NZ_JBBIAA010000001.1"/>
</dbReference>
<evidence type="ECO:0000313" key="4">
    <source>
        <dbReference type="Proteomes" id="UP001387100"/>
    </source>
</evidence>
<dbReference type="Gene3D" id="3.40.350.10">
    <property type="entry name" value="Creatinase/prolidase N-terminal domain"/>
    <property type="match status" value="1"/>
</dbReference>
<evidence type="ECO:0000259" key="2">
    <source>
        <dbReference type="Pfam" id="PF01321"/>
    </source>
</evidence>
<reference evidence="3 4" key="1">
    <citation type="journal article" date="2017" name="Int. J. Syst. Evol. Microbiol.">
        <title>Pseudokineococcus basanitobsidens sp. nov., isolated from volcanic rock.</title>
        <authorList>
            <person name="Lee D.W."/>
            <person name="Park M.Y."/>
            <person name="Kim J.J."/>
            <person name="Kim B.S."/>
        </authorList>
    </citation>
    <scope>NUCLEOTIDE SEQUENCE [LARGE SCALE GENOMIC DNA]</scope>
    <source>
        <strain evidence="3 4">DSM 103726</strain>
    </source>
</reference>
<dbReference type="Pfam" id="PF01321">
    <property type="entry name" value="Creatinase_N"/>
    <property type="match status" value="1"/>
</dbReference>
<name>A0ABU8RF97_9ACTN</name>
<dbReference type="PANTHER" id="PTHR46112:SF3">
    <property type="entry name" value="AMINOPEPTIDASE YPDF"/>
    <property type="match status" value="1"/>
</dbReference>
<dbReference type="InterPro" id="IPR036005">
    <property type="entry name" value="Creatinase/aminopeptidase-like"/>
</dbReference>
<dbReference type="Proteomes" id="UP001387100">
    <property type="component" value="Unassembled WGS sequence"/>
</dbReference>
<dbReference type="Gene3D" id="3.90.230.10">
    <property type="entry name" value="Creatinase/methionine aminopeptidase superfamily"/>
    <property type="match status" value="1"/>
</dbReference>
<dbReference type="InterPro" id="IPR029149">
    <property type="entry name" value="Creatin/AminoP/Spt16_N"/>
</dbReference>
<keyword evidence="4" id="KW-1185">Reference proteome</keyword>
<dbReference type="InterPro" id="IPR000994">
    <property type="entry name" value="Pept_M24"/>
</dbReference>
<comment type="caution">
    <text evidence="3">The sequence shown here is derived from an EMBL/GenBank/DDBJ whole genome shotgun (WGS) entry which is preliminary data.</text>
</comment>